<evidence type="ECO:0000259" key="3">
    <source>
        <dbReference type="Pfam" id="PF00144"/>
    </source>
</evidence>
<dbReference type="Proteomes" id="UP000005824">
    <property type="component" value="Unassembled WGS sequence"/>
</dbReference>
<dbReference type="AlphaFoldDB" id="B4D042"/>
<keyword evidence="5" id="KW-1185">Reference proteome</keyword>
<gene>
    <name evidence="4" type="ORF">CfE428DRAFT_2280</name>
</gene>
<dbReference type="Pfam" id="PF00144">
    <property type="entry name" value="Beta-lactamase"/>
    <property type="match status" value="1"/>
</dbReference>
<keyword evidence="2" id="KW-0472">Membrane</keyword>
<comment type="subcellular location">
    <subcellularLocation>
        <location evidence="1">Membrane</location>
    </subcellularLocation>
</comment>
<evidence type="ECO:0000256" key="2">
    <source>
        <dbReference type="ARBA" id="ARBA00023136"/>
    </source>
</evidence>
<dbReference type="GO" id="GO:0016020">
    <property type="term" value="C:membrane"/>
    <property type="evidence" value="ECO:0007669"/>
    <property type="project" value="UniProtKB-SubCell"/>
</dbReference>
<accession>B4D042</accession>
<name>B4D042_9BACT</name>
<evidence type="ECO:0000313" key="4">
    <source>
        <dbReference type="EMBL" id="EDY20356.1"/>
    </source>
</evidence>
<dbReference type="PANTHER" id="PTHR46825">
    <property type="entry name" value="D-ALANYL-D-ALANINE-CARBOXYPEPTIDASE/ENDOPEPTIDASE AMPH"/>
    <property type="match status" value="1"/>
</dbReference>
<dbReference type="InParanoid" id="B4D042"/>
<reference evidence="4 5" key="1">
    <citation type="journal article" date="2011" name="J. Bacteriol.">
        <title>Genome sequence of Chthoniobacter flavus Ellin428, an aerobic heterotrophic soil bacterium.</title>
        <authorList>
            <person name="Kant R."/>
            <person name="van Passel M.W."/>
            <person name="Palva A."/>
            <person name="Lucas S."/>
            <person name="Lapidus A."/>
            <person name="Glavina Del Rio T."/>
            <person name="Dalin E."/>
            <person name="Tice H."/>
            <person name="Bruce D."/>
            <person name="Goodwin L."/>
            <person name="Pitluck S."/>
            <person name="Larimer F.W."/>
            <person name="Land M.L."/>
            <person name="Hauser L."/>
            <person name="Sangwan P."/>
            <person name="de Vos W.M."/>
            <person name="Janssen P.H."/>
            <person name="Smidt H."/>
        </authorList>
    </citation>
    <scope>NUCLEOTIDE SEQUENCE [LARGE SCALE GENOMIC DNA]</scope>
    <source>
        <strain evidence="4 5">Ellin428</strain>
    </source>
</reference>
<protein>
    <submittedName>
        <fullName evidence="4">Beta-lactamase</fullName>
    </submittedName>
</protein>
<dbReference type="STRING" id="497964.CfE428DRAFT_2280"/>
<feature type="domain" description="Beta-lactamase-related" evidence="3">
    <location>
        <begin position="25"/>
        <end position="360"/>
    </location>
</feature>
<evidence type="ECO:0000256" key="1">
    <source>
        <dbReference type="ARBA" id="ARBA00004370"/>
    </source>
</evidence>
<dbReference type="InterPro" id="IPR050491">
    <property type="entry name" value="AmpC-like"/>
</dbReference>
<comment type="caution">
    <text evidence="4">The sequence shown here is derived from an EMBL/GenBank/DDBJ whole genome shotgun (WGS) entry which is preliminary data.</text>
</comment>
<sequence>MFALGILVNVARAAEDLAPEDFTTKLEEIRRERGLPALAAAAMRHGKLVINAATGVRKLGSDELVTTDDKWHLGSCTKSMTAMLAGMMVDEGKLSWHTTIGEVFPDLNGAMRPSWRNVTLDQLLTHRSGAPGNPPVELWAEALEQKGTPTEQRLAILRGIVCNPPEAPHGKKFIYSNEGYAIAGAMIERVTGEAWEDLMRERIFEPLGMTSAGFGAPATPGKIDQPWGHLGEVGELRPVPPGPMADNPPAIAPAATVHASLADFARYADWHADWKRAEPRLLTEETFNHLHQSPPNQGYACGWLVDDRDWAGGNVFWHTGSNAMFYAVMWVAPEREATFVAATNAAHAEADDACNAAVVALIRRVLGKY</sequence>
<dbReference type="eggNOG" id="COG1680">
    <property type="taxonomic scope" value="Bacteria"/>
</dbReference>
<dbReference type="EMBL" id="ABVL01000005">
    <property type="protein sequence ID" value="EDY20356.1"/>
    <property type="molecule type" value="Genomic_DNA"/>
</dbReference>
<dbReference type="PANTHER" id="PTHR46825:SF11">
    <property type="entry name" value="PENICILLIN-BINDING PROTEIN 4"/>
    <property type="match status" value="1"/>
</dbReference>
<organism evidence="4 5">
    <name type="scientific">Chthoniobacter flavus Ellin428</name>
    <dbReference type="NCBI Taxonomy" id="497964"/>
    <lineage>
        <taxon>Bacteria</taxon>
        <taxon>Pseudomonadati</taxon>
        <taxon>Verrucomicrobiota</taxon>
        <taxon>Spartobacteria</taxon>
        <taxon>Chthoniobacterales</taxon>
        <taxon>Chthoniobacteraceae</taxon>
        <taxon>Chthoniobacter</taxon>
    </lineage>
</organism>
<proteinExistence type="predicted"/>
<dbReference type="Gene3D" id="3.40.710.10">
    <property type="entry name" value="DD-peptidase/beta-lactamase superfamily"/>
    <property type="match status" value="1"/>
</dbReference>
<evidence type="ECO:0000313" key="5">
    <source>
        <dbReference type="Proteomes" id="UP000005824"/>
    </source>
</evidence>
<dbReference type="InterPro" id="IPR012338">
    <property type="entry name" value="Beta-lactam/transpept-like"/>
</dbReference>
<dbReference type="InterPro" id="IPR001466">
    <property type="entry name" value="Beta-lactam-related"/>
</dbReference>
<dbReference type="SUPFAM" id="SSF56601">
    <property type="entry name" value="beta-lactamase/transpeptidase-like"/>
    <property type="match status" value="1"/>
</dbReference>
<dbReference type="RefSeq" id="WP_006979605.1">
    <property type="nucleotide sequence ID" value="NZ_ABVL01000005.1"/>
</dbReference>